<protein>
    <recommendedName>
        <fullName evidence="12">Cysteine--tRNA ligase</fullName>
        <ecNumber evidence="12">6.1.1.16</ecNumber>
    </recommendedName>
    <alternativeName>
        <fullName evidence="12">Cysteinyl-tRNA synthetase</fullName>
        <shortName evidence="12">CysRS</shortName>
    </alternativeName>
</protein>
<evidence type="ECO:0000256" key="9">
    <source>
        <dbReference type="ARBA" id="ARBA00022840"/>
    </source>
</evidence>
<dbReference type="PANTHER" id="PTHR10890">
    <property type="entry name" value="CYSTEINYL-TRNA SYNTHETASE"/>
    <property type="match status" value="1"/>
</dbReference>
<dbReference type="CDD" id="cd00672">
    <property type="entry name" value="CysRS_core"/>
    <property type="match status" value="1"/>
</dbReference>
<keyword evidence="7 12" id="KW-0547">Nucleotide-binding</keyword>
<proteinExistence type="inferred from homology"/>
<keyword evidence="10 12" id="KW-0648">Protein biosynthesis</keyword>
<dbReference type="InterPro" id="IPR009080">
    <property type="entry name" value="tRNAsynth_Ia_anticodon-bd"/>
</dbReference>
<dbReference type="RefSeq" id="WP_173808769.1">
    <property type="nucleotide sequence ID" value="NZ_JABSNP010000003.1"/>
</dbReference>
<evidence type="ECO:0000313" key="15">
    <source>
        <dbReference type="EMBL" id="NRT18000.1"/>
    </source>
</evidence>
<name>A0ABX2FLJ3_9BACT</name>
<keyword evidence="4 12" id="KW-0963">Cytoplasm</keyword>
<dbReference type="InterPro" id="IPR014729">
    <property type="entry name" value="Rossmann-like_a/b/a_fold"/>
</dbReference>
<dbReference type="InterPro" id="IPR032678">
    <property type="entry name" value="tRNA-synt_1_cat_dom"/>
</dbReference>
<feature type="binding site" evidence="12">
    <location>
        <position position="254"/>
    </location>
    <ligand>
        <name>Zn(2+)</name>
        <dbReference type="ChEBI" id="CHEBI:29105"/>
    </ligand>
</feature>
<evidence type="ECO:0000313" key="16">
    <source>
        <dbReference type="Proteomes" id="UP000779507"/>
    </source>
</evidence>
<dbReference type="InterPro" id="IPR015273">
    <property type="entry name" value="Cys-tRNA-synt_Ia_DALR"/>
</dbReference>
<dbReference type="PRINTS" id="PR00983">
    <property type="entry name" value="TRNASYNTHCYS"/>
</dbReference>
<evidence type="ECO:0000256" key="6">
    <source>
        <dbReference type="ARBA" id="ARBA00022723"/>
    </source>
</evidence>
<evidence type="ECO:0000256" key="3">
    <source>
        <dbReference type="ARBA" id="ARBA00011245"/>
    </source>
</evidence>
<dbReference type="Pfam" id="PF09190">
    <property type="entry name" value="DALR_2"/>
    <property type="match status" value="1"/>
</dbReference>
<dbReference type="PANTHER" id="PTHR10890:SF3">
    <property type="entry name" value="CYSTEINE--TRNA LIGASE, CYTOPLASMIC"/>
    <property type="match status" value="1"/>
</dbReference>
<dbReference type="Gene3D" id="1.20.120.1910">
    <property type="entry name" value="Cysteine-tRNA ligase, C-terminal anti-codon recognition domain"/>
    <property type="match status" value="1"/>
</dbReference>
<keyword evidence="11 12" id="KW-0030">Aminoacyl-tRNA synthetase</keyword>
<feature type="binding site" evidence="12">
    <location>
        <position position="29"/>
    </location>
    <ligand>
        <name>Zn(2+)</name>
        <dbReference type="ChEBI" id="CHEBI:29105"/>
    </ligand>
</feature>
<comment type="catalytic activity">
    <reaction evidence="12">
        <text>tRNA(Cys) + L-cysteine + ATP = L-cysteinyl-tRNA(Cys) + AMP + diphosphate</text>
        <dbReference type="Rhea" id="RHEA:17773"/>
        <dbReference type="Rhea" id="RHEA-COMP:9661"/>
        <dbReference type="Rhea" id="RHEA-COMP:9679"/>
        <dbReference type="ChEBI" id="CHEBI:30616"/>
        <dbReference type="ChEBI" id="CHEBI:33019"/>
        <dbReference type="ChEBI" id="CHEBI:35235"/>
        <dbReference type="ChEBI" id="CHEBI:78442"/>
        <dbReference type="ChEBI" id="CHEBI:78517"/>
        <dbReference type="ChEBI" id="CHEBI:456215"/>
        <dbReference type="EC" id="6.1.1.16"/>
    </reaction>
</comment>
<evidence type="ECO:0000256" key="4">
    <source>
        <dbReference type="ARBA" id="ARBA00022490"/>
    </source>
</evidence>
<dbReference type="GO" id="GO:0004817">
    <property type="term" value="F:cysteine-tRNA ligase activity"/>
    <property type="evidence" value="ECO:0007669"/>
    <property type="project" value="UniProtKB-EC"/>
</dbReference>
<evidence type="ECO:0000256" key="10">
    <source>
        <dbReference type="ARBA" id="ARBA00022917"/>
    </source>
</evidence>
<feature type="compositionally biased region" description="Polar residues" evidence="13">
    <location>
        <begin position="374"/>
        <end position="385"/>
    </location>
</feature>
<sequence>MSLTLYNTLTRAKAPFAPVQPPVVGVYLCGPTVYSEAHLGNARGPVVFDVLTRYLRHLGHTVRYVRNITDVGHLESDADTGEDKLEKAARAQRLEPMQVAQHYANRYRAHMAQLGCLPPDIEPQASGHITEQIGMVEEIIANGLAYEVNGSVYFDVPKYDAQHDKAGRYGKLSNRSVEDQLAGTRDTLAGQDEKRSPLDFALWKKASPEHIMRWPSPWGAGFPGWHLECSAMSRKYLGAEFDIHGGGLDLMFPHHECEIAQSQGSHSHTDEARVWMHNNMITVGGAKMSKSTGNFITLTNLFAGPTGGLSQAYSPMVVRFFLLQAHYRSPVDVSDDALQAARKGYRKLMNGLRLLDKLAVSNEHLANGAAPQAPGTSNQAPSTGHQAPKEDAELTKLTTDLWVGLDDDLNTARSVAALFNLLRKFNALATTPAALAAVSAAALAAAAAAYRALVTGVLGLRDEPRANAEELLALTLGFYSEAKADKAYDKVDVIRAALKGQGIVIKDTKAGVEWAYSED</sequence>
<feature type="region of interest" description="Disordered" evidence="13">
    <location>
        <begin position="367"/>
        <end position="390"/>
    </location>
</feature>
<keyword evidence="8 12" id="KW-0862">Zinc</keyword>
<comment type="subcellular location">
    <subcellularLocation>
        <location evidence="1 12">Cytoplasm</location>
    </subcellularLocation>
</comment>
<comment type="cofactor">
    <cofactor evidence="12">
        <name>Zn(2+)</name>
        <dbReference type="ChEBI" id="CHEBI:29105"/>
    </cofactor>
    <text evidence="12">Binds 1 zinc ion per subunit.</text>
</comment>
<evidence type="ECO:0000256" key="5">
    <source>
        <dbReference type="ARBA" id="ARBA00022598"/>
    </source>
</evidence>
<comment type="subunit">
    <text evidence="3 12">Monomer.</text>
</comment>
<dbReference type="Pfam" id="PF01406">
    <property type="entry name" value="tRNA-synt_1e"/>
    <property type="match status" value="1"/>
</dbReference>
<organism evidence="15 16">
    <name type="scientific">Hymenobacter caeli</name>
    <dbReference type="NCBI Taxonomy" id="2735894"/>
    <lineage>
        <taxon>Bacteria</taxon>
        <taxon>Pseudomonadati</taxon>
        <taxon>Bacteroidota</taxon>
        <taxon>Cytophagia</taxon>
        <taxon>Cytophagales</taxon>
        <taxon>Hymenobacteraceae</taxon>
        <taxon>Hymenobacter</taxon>
    </lineage>
</organism>
<dbReference type="InterPro" id="IPR024909">
    <property type="entry name" value="Cys-tRNA/MSH_ligase"/>
</dbReference>
<comment type="caution">
    <text evidence="15">The sequence shown here is derived from an EMBL/GenBank/DDBJ whole genome shotgun (WGS) entry which is preliminary data.</text>
</comment>
<evidence type="ECO:0000256" key="8">
    <source>
        <dbReference type="ARBA" id="ARBA00022833"/>
    </source>
</evidence>
<feature type="binding site" evidence="12">
    <location>
        <position position="290"/>
    </location>
    <ligand>
        <name>ATP</name>
        <dbReference type="ChEBI" id="CHEBI:30616"/>
    </ligand>
</feature>
<evidence type="ECO:0000256" key="7">
    <source>
        <dbReference type="ARBA" id="ARBA00022741"/>
    </source>
</evidence>
<comment type="similarity">
    <text evidence="2 12">Belongs to the class-I aminoacyl-tRNA synthetase family.</text>
</comment>
<keyword evidence="9 12" id="KW-0067">ATP-binding</keyword>
<accession>A0ABX2FLJ3</accession>
<evidence type="ECO:0000256" key="12">
    <source>
        <dbReference type="HAMAP-Rule" id="MF_00041"/>
    </source>
</evidence>
<gene>
    <name evidence="12" type="primary">cysS</name>
    <name evidence="15" type="ORF">HNP98_000811</name>
</gene>
<feature type="binding site" evidence="12">
    <location>
        <position position="229"/>
    </location>
    <ligand>
        <name>Zn(2+)</name>
        <dbReference type="ChEBI" id="CHEBI:29105"/>
    </ligand>
</feature>
<dbReference type="EMBL" id="JABSNP010000003">
    <property type="protein sequence ID" value="NRT18000.1"/>
    <property type="molecule type" value="Genomic_DNA"/>
</dbReference>
<evidence type="ECO:0000259" key="14">
    <source>
        <dbReference type="SMART" id="SM00840"/>
    </source>
</evidence>
<evidence type="ECO:0000256" key="13">
    <source>
        <dbReference type="SAM" id="MobiDB-lite"/>
    </source>
</evidence>
<dbReference type="SMART" id="SM00840">
    <property type="entry name" value="DALR_2"/>
    <property type="match status" value="1"/>
</dbReference>
<dbReference type="SUPFAM" id="SSF47323">
    <property type="entry name" value="Anticodon-binding domain of a subclass of class I aminoacyl-tRNA synthetases"/>
    <property type="match status" value="1"/>
</dbReference>
<feature type="short sequence motif" description="'KMSKS' region" evidence="12">
    <location>
        <begin position="287"/>
        <end position="291"/>
    </location>
</feature>
<feature type="binding site" evidence="12">
    <location>
        <position position="258"/>
    </location>
    <ligand>
        <name>Zn(2+)</name>
        <dbReference type="ChEBI" id="CHEBI:29105"/>
    </ligand>
</feature>
<keyword evidence="16" id="KW-1185">Reference proteome</keyword>
<evidence type="ECO:0000256" key="1">
    <source>
        <dbReference type="ARBA" id="ARBA00004496"/>
    </source>
</evidence>
<dbReference type="InterPro" id="IPR015803">
    <property type="entry name" value="Cys-tRNA-ligase"/>
</dbReference>
<dbReference type="Proteomes" id="UP000779507">
    <property type="component" value="Unassembled WGS sequence"/>
</dbReference>
<keyword evidence="6 12" id="KW-0479">Metal-binding</keyword>
<dbReference type="Gene3D" id="3.40.50.620">
    <property type="entry name" value="HUPs"/>
    <property type="match status" value="1"/>
</dbReference>
<dbReference type="HAMAP" id="MF_00041">
    <property type="entry name" value="Cys_tRNA_synth"/>
    <property type="match status" value="1"/>
</dbReference>
<evidence type="ECO:0000256" key="11">
    <source>
        <dbReference type="ARBA" id="ARBA00023146"/>
    </source>
</evidence>
<feature type="domain" description="Cysteinyl-tRNA synthetase class Ia DALR" evidence="14">
    <location>
        <begin position="405"/>
        <end position="472"/>
    </location>
</feature>
<dbReference type="NCBIfam" id="TIGR00435">
    <property type="entry name" value="cysS"/>
    <property type="match status" value="1"/>
</dbReference>
<evidence type="ECO:0000256" key="2">
    <source>
        <dbReference type="ARBA" id="ARBA00005594"/>
    </source>
</evidence>
<keyword evidence="5 12" id="KW-0436">Ligase</keyword>
<dbReference type="SUPFAM" id="SSF52374">
    <property type="entry name" value="Nucleotidylyl transferase"/>
    <property type="match status" value="1"/>
</dbReference>
<feature type="short sequence motif" description="'HIGH' region" evidence="12">
    <location>
        <begin position="31"/>
        <end position="41"/>
    </location>
</feature>
<dbReference type="EC" id="6.1.1.16" evidence="12"/>
<reference evidence="15 16" key="1">
    <citation type="submission" date="2020-05" db="EMBL/GenBank/DDBJ databases">
        <title>Genomic Encyclopedia of Type Strains, Phase IV (KMG-V): Genome sequencing to study the core and pangenomes of soil and plant-associated prokaryotes.</title>
        <authorList>
            <person name="Whitman W."/>
        </authorList>
    </citation>
    <scope>NUCLEOTIDE SEQUENCE [LARGE SCALE GENOMIC DNA]</scope>
    <source>
        <strain evidence="15 16">9A</strain>
    </source>
</reference>